<dbReference type="Pfam" id="PF26255">
    <property type="entry name" value="Viral_env_HRPV"/>
    <property type="match status" value="1"/>
</dbReference>
<reference evidence="4 5" key="2">
    <citation type="submission" date="2019-04" db="EMBL/GenBank/DDBJ databases">
        <authorList>
            <person name="Yang S."/>
            <person name="Wei W."/>
        </authorList>
    </citation>
    <scope>NUCLEOTIDE SEQUENCE [LARGE SCALE GENOMIC DNA]</scope>
    <source>
        <strain evidence="5">ZP60</strain>
    </source>
</reference>
<reference evidence="4 5" key="1">
    <citation type="submission" date="2019-04" db="EMBL/GenBank/DDBJ databases">
        <title>Complete genome sequence of Arthrobacter sp. ZXY-2 associated with effective atrazine degradation and salt adaptation.</title>
        <authorList>
            <person name="Zhao X."/>
        </authorList>
    </citation>
    <scope>NUCLEOTIDE SEQUENCE [LARGE SCALE GENOMIC DNA]</scope>
    <source>
        <strain evidence="5">ZP60</strain>
    </source>
</reference>
<keyword evidence="2" id="KW-1133">Transmembrane helix</keyword>
<protein>
    <recommendedName>
        <fullName evidence="3">Envelope protein N-terminal domain-containing protein</fullName>
    </recommendedName>
</protein>
<gene>
    <name evidence="4" type="ORF">E5139_07950</name>
</gene>
<sequence>MDTVVENTYDEYQSGEINNTDLVDPYVLSNDFSAGNEYQSWSAAQLTLLGTNSPEAMDTMGEFNVTTADGTTHTGVLMSQSNPASGQFEVNTTYDTANITGPQFVVTADRLVELDGEFTVDSIETTDGESRENVTIEKTTYDTADINVTQLVELYEQLNKERAEWEAREQNLRGGAGGFAFGNSTSLGIIAALAGGMLLLRNRDDGGRY</sequence>
<dbReference type="KEGG" id="halz:E5139_07950"/>
<dbReference type="EMBL" id="CP039375">
    <property type="protein sequence ID" value="QCD67101.1"/>
    <property type="molecule type" value="Genomic_DNA"/>
</dbReference>
<dbReference type="InterPro" id="IPR058677">
    <property type="entry name" value="ORF4_N"/>
</dbReference>
<keyword evidence="2" id="KW-0472">Membrane</keyword>
<evidence type="ECO:0000256" key="1">
    <source>
        <dbReference type="SAM" id="Coils"/>
    </source>
</evidence>
<organism evidence="4 5">
    <name type="scientific">Halomicrobium mukohataei</name>
    <dbReference type="NCBI Taxonomy" id="57705"/>
    <lineage>
        <taxon>Archaea</taxon>
        <taxon>Methanobacteriati</taxon>
        <taxon>Methanobacteriota</taxon>
        <taxon>Stenosarchaea group</taxon>
        <taxon>Halobacteria</taxon>
        <taxon>Halobacteriales</taxon>
        <taxon>Haloarculaceae</taxon>
        <taxon>Halomicrobium</taxon>
    </lineage>
</organism>
<feature type="transmembrane region" description="Helical" evidence="2">
    <location>
        <begin position="178"/>
        <end position="200"/>
    </location>
</feature>
<accession>A0A4D6KLW2</accession>
<keyword evidence="1" id="KW-0175">Coiled coil</keyword>
<keyword evidence="2" id="KW-0812">Transmembrane</keyword>
<evidence type="ECO:0000256" key="2">
    <source>
        <dbReference type="SAM" id="Phobius"/>
    </source>
</evidence>
<feature type="coiled-coil region" evidence="1">
    <location>
        <begin position="141"/>
        <end position="175"/>
    </location>
</feature>
<evidence type="ECO:0000313" key="5">
    <source>
        <dbReference type="Proteomes" id="UP000297053"/>
    </source>
</evidence>
<dbReference type="AlphaFoldDB" id="A0A4D6KLW2"/>
<name>A0A4D6KLW2_9EURY</name>
<dbReference type="Proteomes" id="UP000297053">
    <property type="component" value="Chromosome"/>
</dbReference>
<evidence type="ECO:0000259" key="3">
    <source>
        <dbReference type="Pfam" id="PF26255"/>
    </source>
</evidence>
<proteinExistence type="predicted"/>
<feature type="domain" description="Envelope protein N-terminal" evidence="3">
    <location>
        <begin position="1"/>
        <end position="50"/>
    </location>
</feature>
<evidence type="ECO:0000313" key="4">
    <source>
        <dbReference type="EMBL" id="QCD67101.1"/>
    </source>
</evidence>